<dbReference type="Proteomes" id="UP000680206">
    <property type="component" value="Unassembled WGS sequence"/>
</dbReference>
<evidence type="ECO:0000313" key="4">
    <source>
        <dbReference type="Proteomes" id="UP000680206"/>
    </source>
</evidence>
<dbReference type="InterPro" id="IPR050090">
    <property type="entry name" value="Tyrosine_recombinase_XerCD"/>
</dbReference>
<protein>
    <submittedName>
        <fullName evidence="3">Tyrosine-type recombinase/integrase</fullName>
    </submittedName>
</protein>
<dbReference type="SUPFAM" id="SSF56349">
    <property type="entry name" value="DNA breaking-rejoining enzymes"/>
    <property type="match status" value="1"/>
</dbReference>
<gene>
    <name evidence="3" type="ORF">J4709_29590</name>
</gene>
<sequence length="307" mass="33824">MGDVALLPTAVPLARAIPAFLTGYERIGSEGTRRVYRGTLNAVATRFGEETPVGAFGAPGMGEAFRVWFRERYGPLSPATYCRHLATCQSAFGWWQLQGWLASDPTVGLSRPSIPRGAPRARPDDEVRELLTGPGVPLRERTLWTLLYETAARAEEILSLDVPDLDLPNKRVLLRGKGGHQRWVFWQTGAARLLPRLLAGRQAGPVFLSHRPPRSAVASVDLCPVTGRARLSYRRAAELFKDVTGLRLHDLRHSQLTHEAETGTNPPMLLARSGHASLRSLEPYIAGLSAAAVARHVAERDPARRRR</sequence>
<dbReference type="PANTHER" id="PTHR30349">
    <property type="entry name" value="PHAGE INTEGRASE-RELATED"/>
    <property type="match status" value="1"/>
</dbReference>
<dbReference type="CDD" id="cd00397">
    <property type="entry name" value="DNA_BRE_C"/>
    <property type="match status" value="1"/>
</dbReference>
<dbReference type="PANTHER" id="PTHR30349:SF81">
    <property type="entry name" value="TYROSINE RECOMBINASE XERC"/>
    <property type="match status" value="1"/>
</dbReference>
<dbReference type="InterPro" id="IPR013762">
    <property type="entry name" value="Integrase-like_cat_sf"/>
</dbReference>
<dbReference type="PROSITE" id="PS51898">
    <property type="entry name" value="TYR_RECOMBINASE"/>
    <property type="match status" value="1"/>
</dbReference>
<keyword evidence="1" id="KW-0233">DNA recombination</keyword>
<dbReference type="InterPro" id="IPR002104">
    <property type="entry name" value="Integrase_catalytic"/>
</dbReference>
<dbReference type="EMBL" id="JAGEPF010000018">
    <property type="protein sequence ID" value="MBO2461731.1"/>
    <property type="molecule type" value="Genomic_DNA"/>
</dbReference>
<dbReference type="InterPro" id="IPR011010">
    <property type="entry name" value="DNA_brk_join_enz"/>
</dbReference>
<dbReference type="Pfam" id="PF00589">
    <property type="entry name" value="Phage_integrase"/>
    <property type="match status" value="1"/>
</dbReference>
<name>A0ABS3RY93_9ACTN</name>
<comment type="caution">
    <text evidence="3">The sequence shown here is derived from an EMBL/GenBank/DDBJ whole genome shotgun (WGS) entry which is preliminary data.</text>
</comment>
<reference evidence="3 4" key="1">
    <citation type="submission" date="2021-03" db="EMBL/GenBank/DDBJ databases">
        <title>Actinomadura violae sp. nov., isolated from lichen in Thailand.</title>
        <authorList>
            <person name="Kanchanasin P."/>
            <person name="Saeng-In P."/>
            <person name="Phongsopitanun W."/>
            <person name="Yuki M."/>
            <person name="Kudo T."/>
            <person name="Ohkuma M."/>
            <person name="Tanasupawat S."/>
        </authorList>
    </citation>
    <scope>NUCLEOTIDE SEQUENCE [LARGE SCALE GENOMIC DNA]</scope>
    <source>
        <strain evidence="3 4">LCR2-06</strain>
    </source>
</reference>
<proteinExistence type="predicted"/>
<organism evidence="3 4">
    <name type="scientific">Actinomadura violacea</name>
    <dbReference type="NCBI Taxonomy" id="2819934"/>
    <lineage>
        <taxon>Bacteria</taxon>
        <taxon>Bacillati</taxon>
        <taxon>Actinomycetota</taxon>
        <taxon>Actinomycetes</taxon>
        <taxon>Streptosporangiales</taxon>
        <taxon>Thermomonosporaceae</taxon>
        <taxon>Actinomadura</taxon>
    </lineage>
</organism>
<feature type="domain" description="Tyr recombinase" evidence="2">
    <location>
        <begin position="117"/>
        <end position="298"/>
    </location>
</feature>
<accession>A0ABS3RY93</accession>
<evidence type="ECO:0000313" key="3">
    <source>
        <dbReference type="EMBL" id="MBO2461731.1"/>
    </source>
</evidence>
<keyword evidence="4" id="KW-1185">Reference proteome</keyword>
<evidence type="ECO:0000259" key="2">
    <source>
        <dbReference type="PROSITE" id="PS51898"/>
    </source>
</evidence>
<dbReference type="Gene3D" id="1.10.443.10">
    <property type="entry name" value="Intergrase catalytic core"/>
    <property type="match status" value="1"/>
</dbReference>
<dbReference type="RefSeq" id="WP_208245234.1">
    <property type="nucleotide sequence ID" value="NZ_JAGEPF010000018.1"/>
</dbReference>
<evidence type="ECO:0000256" key="1">
    <source>
        <dbReference type="ARBA" id="ARBA00023172"/>
    </source>
</evidence>